<evidence type="ECO:0000313" key="2">
    <source>
        <dbReference type="EMBL" id="KAJ1089314.1"/>
    </source>
</evidence>
<evidence type="ECO:0000256" key="1">
    <source>
        <dbReference type="SAM" id="MobiDB-lite"/>
    </source>
</evidence>
<organism evidence="2 3">
    <name type="scientific">Pleurodeles waltl</name>
    <name type="common">Iberian ribbed newt</name>
    <dbReference type="NCBI Taxonomy" id="8319"/>
    <lineage>
        <taxon>Eukaryota</taxon>
        <taxon>Metazoa</taxon>
        <taxon>Chordata</taxon>
        <taxon>Craniata</taxon>
        <taxon>Vertebrata</taxon>
        <taxon>Euteleostomi</taxon>
        <taxon>Amphibia</taxon>
        <taxon>Batrachia</taxon>
        <taxon>Caudata</taxon>
        <taxon>Salamandroidea</taxon>
        <taxon>Salamandridae</taxon>
        <taxon>Pleurodelinae</taxon>
        <taxon>Pleurodeles</taxon>
    </lineage>
</organism>
<accession>A0AAV7LFY7</accession>
<keyword evidence="3" id="KW-1185">Reference proteome</keyword>
<feature type="region of interest" description="Disordered" evidence="1">
    <location>
        <begin position="62"/>
        <end position="81"/>
    </location>
</feature>
<evidence type="ECO:0000313" key="3">
    <source>
        <dbReference type="Proteomes" id="UP001066276"/>
    </source>
</evidence>
<gene>
    <name evidence="2" type="ORF">NDU88_002465</name>
</gene>
<comment type="caution">
    <text evidence="2">The sequence shown here is derived from an EMBL/GenBank/DDBJ whole genome shotgun (WGS) entry which is preliminary data.</text>
</comment>
<proteinExistence type="predicted"/>
<dbReference type="AlphaFoldDB" id="A0AAV7LFY7"/>
<protein>
    <submittedName>
        <fullName evidence="2">Uncharacterized protein</fullName>
    </submittedName>
</protein>
<dbReference type="EMBL" id="JANPWB010000015">
    <property type="protein sequence ID" value="KAJ1089314.1"/>
    <property type="molecule type" value="Genomic_DNA"/>
</dbReference>
<name>A0AAV7LFY7_PLEWA</name>
<dbReference type="Proteomes" id="UP001066276">
    <property type="component" value="Chromosome 11"/>
</dbReference>
<sequence length="81" mass="8571">MSAGPTPKDVTSGTAGGTGSLTQHTEVILAAIQEYKMALENQIATLAGEVGLLREDHNKLTDRVKAAEGESTHAETRTHEQ</sequence>
<feature type="region of interest" description="Disordered" evidence="1">
    <location>
        <begin position="1"/>
        <end position="22"/>
    </location>
</feature>
<reference evidence="2" key="1">
    <citation type="journal article" date="2022" name="bioRxiv">
        <title>Sequencing and chromosome-scale assembly of the giantPleurodeles waltlgenome.</title>
        <authorList>
            <person name="Brown T."/>
            <person name="Elewa A."/>
            <person name="Iarovenko S."/>
            <person name="Subramanian E."/>
            <person name="Araus A.J."/>
            <person name="Petzold A."/>
            <person name="Susuki M."/>
            <person name="Suzuki K.-i.T."/>
            <person name="Hayashi T."/>
            <person name="Toyoda A."/>
            <person name="Oliveira C."/>
            <person name="Osipova E."/>
            <person name="Leigh N.D."/>
            <person name="Simon A."/>
            <person name="Yun M.H."/>
        </authorList>
    </citation>
    <scope>NUCLEOTIDE SEQUENCE</scope>
    <source>
        <strain evidence="2">20211129_DDA</strain>
        <tissue evidence="2">Liver</tissue>
    </source>
</reference>